<feature type="domain" description="DUF2428" evidence="14">
    <location>
        <begin position="560"/>
        <end position="788"/>
    </location>
</feature>
<dbReference type="InterPro" id="IPR056843">
    <property type="entry name" value="THADA-like_TPR"/>
</dbReference>
<keyword evidence="6" id="KW-0963">Cytoplasm</keyword>
<dbReference type="Gene3D" id="1.10.10.900">
    <property type="entry name" value="SBDS protein C-terminal domain, subdomain 1"/>
    <property type="match status" value="1"/>
</dbReference>
<evidence type="ECO:0000313" key="18">
    <source>
        <dbReference type="Proteomes" id="UP000887575"/>
    </source>
</evidence>
<dbReference type="GO" id="GO:0030488">
    <property type="term" value="P:tRNA methylation"/>
    <property type="evidence" value="ECO:0007669"/>
    <property type="project" value="TreeGrafter"/>
</dbReference>
<dbReference type="GO" id="GO:0042256">
    <property type="term" value="P:cytosolic ribosome assembly"/>
    <property type="evidence" value="ECO:0007669"/>
    <property type="project" value="InterPro"/>
</dbReference>
<dbReference type="InterPro" id="IPR051954">
    <property type="entry name" value="tRNA_methyltransferase_THADA"/>
</dbReference>
<dbReference type="InterPro" id="IPR046928">
    <property type="entry name" value="SDO1/SBDS_C"/>
</dbReference>
<dbReference type="Pfam" id="PF20268">
    <property type="entry name" value="SBDS_C"/>
    <property type="match status" value="1"/>
</dbReference>
<evidence type="ECO:0000313" key="19">
    <source>
        <dbReference type="WBParaSite" id="MBELARI_LOCUS18095"/>
    </source>
</evidence>
<dbReference type="WBParaSite" id="MBELARI_LOCUS18095">
    <property type="protein sequence ID" value="MBELARI_LOCUS18095"/>
    <property type="gene ID" value="MBELARI_LOCUS18095"/>
</dbReference>
<dbReference type="Proteomes" id="UP000887575">
    <property type="component" value="Unassembled WGS sequence"/>
</dbReference>
<dbReference type="FunFam" id="3.30.1250.10:FF:000001">
    <property type="entry name" value="SBDS, ribosome maturation factor"/>
    <property type="match status" value="1"/>
</dbReference>
<dbReference type="Pfam" id="PF01172">
    <property type="entry name" value="SBDS_N"/>
    <property type="match status" value="1"/>
</dbReference>
<comment type="subcellular location">
    <subcellularLocation>
        <location evidence="2">Cytoplasm</location>
    </subcellularLocation>
    <subcellularLocation>
        <location evidence="1">Nucleus</location>
    </subcellularLocation>
</comment>
<evidence type="ECO:0000256" key="3">
    <source>
        <dbReference type="ARBA" id="ARBA00007433"/>
    </source>
</evidence>
<dbReference type="InterPro" id="IPR019783">
    <property type="entry name" value="SDO1/SBDS_N"/>
</dbReference>
<dbReference type="InterPro" id="IPR018023">
    <property type="entry name" value="Ribosome_mat_SBDS_CS"/>
</dbReference>
<name>A0AAF3EVJ5_9BILA</name>
<evidence type="ECO:0000259" key="17">
    <source>
        <dbReference type="Pfam" id="PF25151"/>
    </source>
</evidence>
<dbReference type="InterPro" id="IPR036786">
    <property type="entry name" value="Ribosome_mat_SBDS_N_sf"/>
</dbReference>
<evidence type="ECO:0000259" key="16">
    <source>
        <dbReference type="Pfam" id="PF25150"/>
    </source>
</evidence>
<dbReference type="InterPro" id="IPR056842">
    <property type="entry name" value="THADA-like_TPR_C"/>
</dbReference>
<feature type="coiled-coil region" evidence="11">
    <location>
        <begin position="83"/>
        <end position="110"/>
    </location>
</feature>
<dbReference type="PANTHER" id="PTHR14387:SF7">
    <property type="entry name" value="THYROID ADENOMA-ASSOCIATED PROTEIN"/>
    <property type="match status" value="1"/>
</dbReference>
<keyword evidence="7" id="KW-0690">Ribosome biogenesis</keyword>
<evidence type="ECO:0000256" key="7">
    <source>
        <dbReference type="ARBA" id="ARBA00022517"/>
    </source>
</evidence>
<dbReference type="PANTHER" id="PTHR14387">
    <property type="entry name" value="THADA/DEATH RECEPTOR INTERACTING PROTEIN"/>
    <property type="match status" value="1"/>
</dbReference>
<dbReference type="InterPro" id="IPR019442">
    <property type="entry name" value="THADA/TRM732_DUF2428"/>
</dbReference>
<dbReference type="GO" id="GO:0005829">
    <property type="term" value="C:cytosol"/>
    <property type="evidence" value="ECO:0007669"/>
    <property type="project" value="TreeGrafter"/>
</dbReference>
<dbReference type="Gene3D" id="3.30.70.240">
    <property type="match status" value="1"/>
</dbReference>
<dbReference type="Gene3D" id="3.30.1250.10">
    <property type="entry name" value="Ribosome maturation protein SBDS, N-terminal domain"/>
    <property type="match status" value="1"/>
</dbReference>
<dbReference type="InterPro" id="IPR016024">
    <property type="entry name" value="ARM-type_fold"/>
</dbReference>
<evidence type="ECO:0000256" key="2">
    <source>
        <dbReference type="ARBA" id="ARBA00004496"/>
    </source>
</evidence>
<dbReference type="GO" id="GO:0005634">
    <property type="term" value="C:nucleus"/>
    <property type="evidence" value="ECO:0007669"/>
    <property type="project" value="UniProtKB-SubCell"/>
</dbReference>
<feature type="domain" description="tRNA (32-2'-O)-methyltransferase regulator THADA-like TPR repeats region" evidence="16">
    <location>
        <begin position="241"/>
        <end position="447"/>
    </location>
</feature>
<dbReference type="Pfam" id="PF10350">
    <property type="entry name" value="DUF2428"/>
    <property type="match status" value="1"/>
</dbReference>
<keyword evidence="18" id="KW-1185">Reference proteome</keyword>
<evidence type="ECO:0000259" key="12">
    <source>
        <dbReference type="Pfam" id="PF01172"/>
    </source>
</evidence>
<sequence length="1523" mass="173313">MSDTLPAESSNSADDVISRLIQSCINEPNNTAFVTASSSGIKKALALACKSGVNLAPTTVNALLNFIWRYWDFLVDKVCYECNDILQLVIEDHQRNCEKCRENISHSKSNTCAWIDALSEQIFNNQSLCKVRFKSIITLYALQPQLISSKIDDSFIKESYSLIENATLSTVLSELICVDLETRRSQTRWEFHAENMVDLLPKGHASLTALLDRLLPRIMQNPLLNSSFVDQLMNHIKERIMNRSPQHIANDSAFLIGWLSVTKFLIFSRTNSTWRDFIQEEYMVYSLLHLKIQVRIAAWSLLCEHPKRTLPITAEDCELAMAFLESNMTEQEPPNRQKIISSFKKLLIRLCDVAECSGKSEANSEQTFIHDYSQFVSGILKMALNSLSEGANFSRRIMALNLIGTMFKDGALNVDGKKVLWNSARPDHLLNEDTRKLLLDCLGDSFQLCQKEALQLLCKLEFCDNFDLDEFIAATELMIHSVNTHDTLSSGYRLRYITYLRPSYIPSLIERLIDNVLVAVKKIVTLGLVEIITTPLHPTMNAIALLLDSCPDIPAKIWSKNILRMCLDVAKVVRPVVHNLSPEGYVPEECLEKYGEKAADFSQKLVVCCWRAHKQSSAILASAASQPNFLSLFRTEEICSIFEFYWMELTECRHCGAFESAVFGFETLCKRLWTERIEGVPYPGDYLQNILDIIDGKEDLDKLCLTRRSAGLPYLITSICATDPTQSALDSAMTSLLHFEDKSEFSRNHSLNVLRSLFSHSALGEKVLKYVEAGSLLGIKGCAASSWNERNASAQLVAALRCRLFGVSRSAKVELHVDKRNQRSSYEFFSLYPPLYPFLMERLEQYTAEDEFGLYPALIFLSHLIPSTNPTNPYPLTPFVPRVLKLLLTLRSEKLRKLSVAVFVAITTHEDVIWSLEKLLVLKTKIPQNALDGLFNLLINLTEKHQTAEKIQELVRGLLDSFLVESRYLKWSDYVLAQFLSLCRIVGRVEPFEKLLCDNQMLMSYPLTQQPLAGYFTTKGKRNAHIPDALKREVYEQIEHSEKLDETWTDFIADAVDCLAVLLNRKDKTKSSNTPDLLKKVTRIIVKNCDKLSIVQMEKLLQTLNAFFAVTDPFEHGVQTTVLLRQLKLRLSDWRIDKEDVDWLRLMAEEEEPEICEVLLEIGARLLEKAHSDDLIPIFAKLLQNIDVDIREKAGQLLSPKVRNVNSLNPSICWFIIAKKYPKVFAEKSAEVTIDNDFEKNEKLFDECDSNPYAEPRLFKQQPFSSDWSVMSKNIKTPTNQKVLTNVAVVRMKKIGKRFEIACYKNKVLNWRNRTEKDIDEVLQAHQVFTNVSKGQLAKKDEIQAAFGTEDHLEVCKLILDKGELQVSDKERQATNDNAMKEVAQLIADMVVNPETKRPIPPAVINKALSDIHFSLKPNHSAKKQALEVIPKLRESMKIERAKMRLRVAVGVKEARNLQPKLKPLFSEIETENWDEQGLELVGLIEPGSFRVIDEMVRKDSKGHARLEILSLKDVAEGDLEIA</sequence>
<feature type="domain" description="Ribosome maturation protein SDO1/SBDS N-terminal" evidence="12">
    <location>
        <begin position="1286"/>
        <end position="1373"/>
    </location>
</feature>
<evidence type="ECO:0000259" key="14">
    <source>
        <dbReference type="Pfam" id="PF10350"/>
    </source>
</evidence>
<dbReference type="SUPFAM" id="SSF109728">
    <property type="entry name" value="Hypothetical protein AF0491, middle domain"/>
    <property type="match status" value="1"/>
</dbReference>
<keyword evidence="8" id="KW-0819">tRNA processing</keyword>
<proteinExistence type="inferred from homology"/>
<comment type="similarity">
    <text evidence="3">Belongs to the SDO1/SBDS family.</text>
</comment>
<evidence type="ECO:0000256" key="5">
    <source>
        <dbReference type="ARBA" id="ARBA00014814"/>
    </source>
</evidence>
<dbReference type="Pfam" id="PF09377">
    <property type="entry name" value="SBDS_domain_II"/>
    <property type="match status" value="1"/>
</dbReference>
<evidence type="ECO:0000256" key="8">
    <source>
        <dbReference type="ARBA" id="ARBA00022694"/>
    </source>
</evidence>
<dbReference type="InterPro" id="IPR002140">
    <property type="entry name" value="Sdo1/SBDS"/>
</dbReference>
<protein>
    <recommendedName>
        <fullName evidence="5">Ribosome maturation protein SBDS</fullName>
    </recommendedName>
    <alternativeName>
        <fullName evidence="10">tRNA (32-2'-O)-methyltransferase regulator THADA</fullName>
    </alternativeName>
</protein>
<evidence type="ECO:0000256" key="1">
    <source>
        <dbReference type="ARBA" id="ARBA00004123"/>
    </source>
</evidence>
<evidence type="ECO:0000256" key="10">
    <source>
        <dbReference type="ARBA" id="ARBA00035698"/>
    </source>
</evidence>
<keyword evidence="9" id="KW-0539">Nucleus</keyword>
<dbReference type="Pfam" id="PF25150">
    <property type="entry name" value="TPR_Trm732"/>
    <property type="match status" value="1"/>
</dbReference>
<dbReference type="PROSITE" id="PS01267">
    <property type="entry name" value="UPF0023"/>
    <property type="match status" value="1"/>
</dbReference>
<evidence type="ECO:0000256" key="11">
    <source>
        <dbReference type="SAM" id="Coils"/>
    </source>
</evidence>
<evidence type="ECO:0000256" key="6">
    <source>
        <dbReference type="ARBA" id="ARBA00022490"/>
    </source>
</evidence>
<dbReference type="InterPro" id="IPR037188">
    <property type="entry name" value="Sdo1/SBDS_central_sf"/>
</dbReference>
<reference evidence="19" key="1">
    <citation type="submission" date="2024-02" db="UniProtKB">
        <authorList>
            <consortium name="WormBaseParasite"/>
        </authorList>
    </citation>
    <scope>IDENTIFICATION</scope>
</reference>
<feature type="domain" description="Ribosome maturation protein SDO1/SBDS central" evidence="13">
    <location>
        <begin position="1381"/>
        <end position="1442"/>
    </location>
</feature>
<feature type="domain" description="tRNA (32-2'-O)-methyltransferase regulator THADA-like C-terminal TPR repeats region" evidence="17">
    <location>
        <begin position="790"/>
        <end position="934"/>
    </location>
</feature>
<evidence type="ECO:0000256" key="4">
    <source>
        <dbReference type="ARBA" id="ARBA00010409"/>
    </source>
</evidence>
<evidence type="ECO:0000259" key="13">
    <source>
        <dbReference type="Pfam" id="PF09377"/>
    </source>
</evidence>
<organism evidence="18 19">
    <name type="scientific">Mesorhabditis belari</name>
    <dbReference type="NCBI Taxonomy" id="2138241"/>
    <lineage>
        <taxon>Eukaryota</taxon>
        <taxon>Metazoa</taxon>
        <taxon>Ecdysozoa</taxon>
        <taxon>Nematoda</taxon>
        <taxon>Chromadorea</taxon>
        <taxon>Rhabditida</taxon>
        <taxon>Rhabditina</taxon>
        <taxon>Rhabditomorpha</taxon>
        <taxon>Rhabditoidea</taxon>
        <taxon>Rhabditidae</taxon>
        <taxon>Mesorhabditinae</taxon>
        <taxon>Mesorhabditis</taxon>
    </lineage>
</organism>
<dbReference type="Pfam" id="PF25151">
    <property type="entry name" value="TPR_Trm732_C"/>
    <property type="match status" value="1"/>
</dbReference>
<evidence type="ECO:0000259" key="15">
    <source>
        <dbReference type="Pfam" id="PF20268"/>
    </source>
</evidence>
<dbReference type="SUPFAM" id="SSF89895">
    <property type="entry name" value="FYSH domain"/>
    <property type="match status" value="1"/>
</dbReference>
<accession>A0AAF3EVJ5</accession>
<keyword evidence="11" id="KW-0175">Coiled coil</keyword>
<dbReference type="SUPFAM" id="SSF48371">
    <property type="entry name" value="ARM repeat"/>
    <property type="match status" value="1"/>
</dbReference>
<evidence type="ECO:0000256" key="9">
    <source>
        <dbReference type="ARBA" id="ARBA00023242"/>
    </source>
</evidence>
<comment type="similarity">
    <text evidence="4">Belongs to the THADA family.</text>
</comment>
<feature type="domain" description="Ribosome maturation protein SDO1/SBDS C-terminal" evidence="15">
    <location>
        <begin position="1444"/>
        <end position="1512"/>
    </location>
</feature>
<dbReference type="NCBIfam" id="TIGR00291">
    <property type="entry name" value="RNA_SBDS"/>
    <property type="match status" value="1"/>
</dbReference>
<dbReference type="InterPro" id="IPR018978">
    <property type="entry name" value="SDO1/SBDS_central"/>
</dbReference>